<dbReference type="PROSITE" id="PS00301">
    <property type="entry name" value="G_TR_1"/>
    <property type="match status" value="1"/>
</dbReference>
<dbReference type="CDD" id="cd03696">
    <property type="entry name" value="SelB_II"/>
    <property type="match status" value="1"/>
</dbReference>
<dbReference type="Pfam" id="PF09107">
    <property type="entry name" value="WHD_3rd_SelB"/>
    <property type="match status" value="1"/>
</dbReference>
<dbReference type="PROSITE" id="PS51722">
    <property type="entry name" value="G_TR_2"/>
    <property type="match status" value="1"/>
</dbReference>
<comment type="caution">
    <text evidence="10">The sequence shown here is derived from an EMBL/GenBank/DDBJ whole genome shotgun (WGS) entry which is preliminary data.</text>
</comment>
<dbReference type="InterPro" id="IPR027417">
    <property type="entry name" value="P-loop_NTPase"/>
</dbReference>
<dbReference type="InterPro" id="IPR057335">
    <property type="entry name" value="Beta-barrel_SelB"/>
</dbReference>
<evidence type="ECO:0000256" key="7">
    <source>
        <dbReference type="ARBA" id="ARBA00025526"/>
    </source>
</evidence>
<evidence type="ECO:0000256" key="5">
    <source>
        <dbReference type="ARBA" id="ARBA00022917"/>
    </source>
</evidence>
<protein>
    <recommendedName>
        <fullName evidence="2">Selenocysteine-specific elongation factor</fullName>
    </recommendedName>
    <alternativeName>
        <fullName evidence="8">SelB translation factor</fullName>
    </alternativeName>
</protein>
<keyword evidence="3" id="KW-0963">Cytoplasm</keyword>
<dbReference type="InterPro" id="IPR009001">
    <property type="entry name" value="Transl_elong_EF1A/Init_IF2_C"/>
</dbReference>
<dbReference type="GO" id="GO:0001514">
    <property type="term" value="P:selenocysteine incorporation"/>
    <property type="evidence" value="ECO:0007669"/>
    <property type="project" value="InterPro"/>
</dbReference>
<name>A0A101XQ10_9BACL</name>
<dbReference type="Pfam" id="PF00009">
    <property type="entry name" value="GTP_EFTU"/>
    <property type="match status" value="1"/>
</dbReference>
<dbReference type="GO" id="GO:0003924">
    <property type="term" value="F:GTPase activity"/>
    <property type="evidence" value="ECO:0007669"/>
    <property type="project" value="InterPro"/>
</dbReference>
<dbReference type="Pfam" id="PF03144">
    <property type="entry name" value="GTP_EFTU_D2"/>
    <property type="match status" value="1"/>
</dbReference>
<dbReference type="Proteomes" id="UP000053557">
    <property type="component" value="Unassembled WGS sequence"/>
</dbReference>
<dbReference type="Gene3D" id="2.40.30.10">
    <property type="entry name" value="Translation factors"/>
    <property type="match status" value="1"/>
</dbReference>
<feature type="domain" description="Tr-type G" evidence="9">
    <location>
        <begin position="15"/>
        <end position="188"/>
    </location>
</feature>
<dbReference type="Gene3D" id="3.40.50.300">
    <property type="entry name" value="P-loop containing nucleotide triphosphate hydrolases"/>
    <property type="match status" value="1"/>
</dbReference>
<dbReference type="SUPFAM" id="SSF46785">
    <property type="entry name" value="Winged helix' DNA-binding domain"/>
    <property type="match status" value="1"/>
</dbReference>
<keyword evidence="4" id="KW-0547">Nucleotide-binding</keyword>
<dbReference type="InterPro" id="IPR036388">
    <property type="entry name" value="WH-like_DNA-bd_sf"/>
</dbReference>
<dbReference type="InterPro" id="IPR000795">
    <property type="entry name" value="T_Tr_GTP-bd_dom"/>
</dbReference>
<evidence type="ECO:0000256" key="8">
    <source>
        <dbReference type="ARBA" id="ARBA00031615"/>
    </source>
</evidence>
<dbReference type="Gene3D" id="1.10.10.2770">
    <property type="match status" value="1"/>
</dbReference>
<dbReference type="PANTHER" id="PTHR43721:SF22">
    <property type="entry name" value="ELONGATION FACTOR TU, MITOCHONDRIAL"/>
    <property type="match status" value="1"/>
</dbReference>
<proteinExistence type="predicted"/>
<dbReference type="CDD" id="cd04171">
    <property type="entry name" value="SelB"/>
    <property type="match status" value="1"/>
</dbReference>
<dbReference type="InterPro" id="IPR005225">
    <property type="entry name" value="Small_GTP-bd"/>
</dbReference>
<accession>A0A101XQ10</accession>
<sequence length="653" mass="73004">MRETNERCAREANVEDFFIVGTAGHIDHGKTTLVAALTGVDTDRMKEEKERGISIDLGFAPFRLPSGKRIGIVDVPGHERFIRNMLAGAGGMDVILLIVDAREGVMPQTREHLAILSLLSVTAGIVVFTKKDLVDEEWLALVKEETASELKGTFLADAPFLAVSAKTGDGIEALKNEIEEQLKIARPRPREGAFRMPIDRIFSVPGIGTVVTGTVWRGSVAIGDTLSVYPAGERVRVRSVEVHGQSADRAFAGQRAAVSLTGGKLELARGMTLAVYEGYESTRLLDVRIQMLRDCDRPLEHRQRVRVYAGTAELLGRVLMLGTQSLQAGEEGLAQIALEQDAIFEVRDHFVLRSYSPMHTMGGGVVIDPHPPRLHRRHSELVRDRLLKKEQGSPEERVLDSLSQRPMVQAVDDLSALLGLGKDEIEQAIETLRGENLLLTTSGFLLPRAYLADCVTHAKRALETYFERNKYDVFAPKSLLLQMLRERGLDTRFAEDVFLLMSEMGVFTLEGERVRTDREIALQPSEREIYERLLDTLHTSAFAPPSIHELETREKNRDRVVKNMMHLLEQEGKISIISPDLVLSTAALREADRLARELSEEHGSFTMAQFRDAIGSSRKFALAILEYFDRQKRTKRVGDVRTYLKETVQGSFD</sequence>
<dbReference type="NCBIfam" id="TIGR00475">
    <property type="entry name" value="selB"/>
    <property type="match status" value="1"/>
</dbReference>
<dbReference type="InterPro" id="IPR004161">
    <property type="entry name" value="EFTu-like_2"/>
</dbReference>
<dbReference type="InterPro" id="IPR050055">
    <property type="entry name" value="EF-Tu_GTPase"/>
</dbReference>
<keyword evidence="11" id="KW-1185">Reference proteome</keyword>
<dbReference type="SUPFAM" id="SSF50465">
    <property type="entry name" value="EF-Tu/eEF-1alpha/eIF2-gamma C-terminal domain"/>
    <property type="match status" value="1"/>
</dbReference>
<gene>
    <name evidence="10" type="ORF">ATW55_03080</name>
</gene>
<dbReference type="GO" id="GO:0005525">
    <property type="term" value="F:GTP binding"/>
    <property type="evidence" value="ECO:0007669"/>
    <property type="project" value="UniProtKB-KW"/>
</dbReference>
<dbReference type="InterPro" id="IPR004535">
    <property type="entry name" value="Transl_elong_SelB"/>
</dbReference>
<dbReference type="CDD" id="cd15491">
    <property type="entry name" value="selB_III"/>
    <property type="match status" value="1"/>
</dbReference>
<evidence type="ECO:0000256" key="3">
    <source>
        <dbReference type="ARBA" id="ARBA00022490"/>
    </source>
</evidence>
<dbReference type="Gene3D" id="1.10.10.10">
    <property type="entry name" value="Winged helix-like DNA-binding domain superfamily/Winged helix DNA-binding domain"/>
    <property type="match status" value="1"/>
</dbReference>
<comment type="subcellular location">
    <subcellularLocation>
        <location evidence="1">Cytoplasm</location>
    </subcellularLocation>
</comment>
<evidence type="ECO:0000256" key="2">
    <source>
        <dbReference type="ARBA" id="ARBA00015953"/>
    </source>
</evidence>
<keyword evidence="6" id="KW-0342">GTP-binding</keyword>
<dbReference type="SUPFAM" id="SSF50447">
    <property type="entry name" value="Translation proteins"/>
    <property type="match status" value="1"/>
</dbReference>
<dbReference type="InterPro" id="IPR015191">
    <property type="entry name" value="SelB_WHD4"/>
</dbReference>
<dbReference type="GO" id="GO:0005829">
    <property type="term" value="C:cytosol"/>
    <property type="evidence" value="ECO:0007669"/>
    <property type="project" value="TreeGrafter"/>
</dbReference>
<dbReference type="NCBIfam" id="TIGR00231">
    <property type="entry name" value="small_GTP"/>
    <property type="match status" value="1"/>
</dbReference>
<comment type="function">
    <text evidence="7">Translation factor necessary for the incorporation of selenocysteine into proteins. It probably replaces EF-Tu for the insertion of selenocysteine directed by the UGA codon. SelB binds GTP and GDP.</text>
</comment>
<evidence type="ECO:0000259" key="9">
    <source>
        <dbReference type="PROSITE" id="PS51722"/>
    </source>
</evidence>
<dbReference type="InterPro" id="IPR031157">
    <property type="entry name" value="G_TR_CS"/>
</dbReference>
<evidence type="ECO:0000313" key="10">
    <source>
        <dbReference type="EMBL" id="KUO95459.1"/>
    </source>
</evidence>
<evidence type="ECO:0000256" key="6">
    <source>
        <dbReference type="ARBA" id="ARBA00023134"/>
    </source>
</evidence>
<dbReference type="InterPro" id="IPR009000">
    <property type="entry name" value="Transl_B-barrel_sf"/>
</dbReference>
<dbReference type="SUPFAM" id="SSF52540">
    <property type="entry name" value="P-loop containing nucleoside triphosphate hydrolases"/>
    <property type="match status" value="1"/>
</dbReference>
<dbReference type="GO" id="GO:0003746">
    <property type="term" value="F:translation elongation factor activity"/>
    <property type="evidence" value="ECO:0007669"/>
    <property type="project" value="InterPro"/>
</dbReference>
<evidence type="ECO:0000313" key="11">
    <source>
        <dbReference type="Proteomes" id="UP000053557"/>
    </source>
</evidence>
<evidence type="ECO:0000256" key="4">
    <source>
        <dbReference type="ARBA" id="ARBA00022741"/>
    </source>
</evidence>
<evidence type="ECO:0000256" key="1">
    <source>
        <dbReference type="ARBA" id="ARBA00004496"/>
    </source>
</evidence>
<dbReference type="AlphaFoldDB" id="A0A101XQ10"/>
<organism evidence="10 11">
    <name type="scientific">Ferroacidibacillus organovorans</name>
    <dbReference type="NCBI Taxonomy" id="1765683"/>
    <lineage>
        <taxon>Bacteria</taxon>
        <taxon>Bacillati</taxon>
        <taxon>Bacillota</taxon>
        <taxon>Bacilli</taxon>
        <taxon>Bacillales</taxon>
        <taxon>Alicyclobacillaceae</taxon>
        <taxon>Ferroacidibacillus</taxon>
    </lineage>
</organism>
<dbReference type="EMBL" id="LPVJ01000051">
    <property type="protein sequence ID" value="KUO95459.1"/>
    <property type="molecule type" value="Genomic_DNA"/>
</dbReference>
<dbReference type="PRINTS" id="PR00315">
    <property type="entry name" value="ELONGATNFCT"/>
</dbReference>
<dbReference type="GO" id="GO:0003723">
    <property type="term" value="F:RNA binding"/>
    <property type="evidence" value="ECO:0007669"/>
    <property type="project" value="InterPro"/>
</dbReference>
<dbReference type="Pfam" id="PF25461">
    <property type="entry name" value="Beta-barrel_SelB"/>
    <property type="match status" value="1"/>
</dbReference>
<dbReference type="InterPro" id="IPR036390">
    <property type="entry name" value="WH_DNA-bd_sf"/>
</dbReference>
<keyword evidence="5" id="KW-0648">Protein biosynthesis</keyword>
<dbReference type="PANTHER" id="PTHR43721">
    <property type="entry name" value="ELONGATION FACTOR TU-RELATED"/>
    <property type="match status" value="1"/>
</dbReference>
<reference evidence="10 11" key="1">
    <citation type="submission" date="2015-12" db="EMBL/GenBank/DDBJ databases">
        <title>Draft genome sequence of Acidibacillus ferrooxidans ITV001, isolated from a chalcopyrite acid mine drainage site in Brazil.</title>
        <authorList>
            <person name="Dall'Agnol H."/>
            <person name="Nancucheo I."/>
            <person name="Johnson B."/>
            <person name="Oliveira R."/>
            <person name="Leite L."/>
            <person name="Pylro V."/>
            <person name="Nunes G.L."/>
            <person name="Tzotzos G."/>
            <person name="Fernandes G.R."/>
            <person name="Dutra J."/>
            <person name="Orellana S.C."/>
            <person name="Oliveira G."/>
        </authorList>
    </citation>
    <scope>NUCLEOTIDE SEQUENCE [LARGE SCALE GENOMIC DNA]</scope>
    <source>
        <strain evidence="11">ITV01</strain>
    </source>
</reference>